<dbReference type="GO" id="GO:0006210">
    <property type="term" value="P:thymine catabolic process"/>
    <property type="evidence" value="ECO:0007669"/>
    <property type="project" value="TreeGrafter"/>
</dbReference>
<feature type="non-terminal residue" evidence="2">
    <location>
        <position position="151"/>
    </location>
</feature>
<dbReference type="Gene3D" id="3.20.20.70">
    <property type="entry name" value="Aldolase class I"/>
    <property type="match status" value="1"/>
</dbReference>
<gene>
    <name evidence="2" type="ORF">METZ01_LOCUS208723</name>
</gene>
<evidence type="ECO:0000313" key="2">
    <source>
        <dbReference type="EMBL" id="SVB55869.1"/>
    </source>
</evidence>
<dbReference type="GO" id="GO:0002058">
    <property type="term" value="F:uracil binding"/>
    <property type="evidence" value="ECO:0007669"/>
    <property type="project" value="TreeGrafter"/>
</dbReference>
<accession>A0A382EZL5</accession>
<reference evidence="2" key="1">
    <citation type="submission" date="2018-05" db="EMBL/GenBank/DDBJ databases">
        <authorList>
            <person name="Lanie J.A."/>
            <person name="Ng W.-L."/>
            <person name="Kazmierczak K.M."/>
            <person name="Andrzejewski T.M."/>
            <person name="Davidsen T.M."/>
            <person name="Wayne K.J."/>
            <person name="Tettelin H."/>
            <person name="Glass J.I."/>
            <person name="Rusch D."/>
            <person name="Podicherti R."/>
            <person name="Tsui H.-C.T."/>
            <person name="Winkler M.E."/>
        </authorList>
    </citation>
    <scope>NUCLEOTIDE SEQUENCE</scope>
</reference>
<dbReference type="EMBL" id="UINC01047070">
    <property type="protein sequence ID" value="SVB55869.1"/>
    <property type="molecule type" value="Genomic_DNA"/>
</dbReference>
<name>A0A382EZL5_9ZZZZ</name>
<protein>
    <submittedName>
        <fullName evidence="2">Uncharacterized protein</fullName>
    </submittedName>
</protein>
<dbReference type="GO" id="GO:0006212">
    <property type="term" value="P:uracil catabolic process"/>
    <property type="evidence" value="ECO:0007669"/>
    <property type="project" value="TreeGrafter"/>
</dbReference>
<sequence length="151" mass="16697">MANLKTEFCGLEFKNPIVVASAETGNSLDNIKKCIDYGAGGVIIKTVGDIPEMQTLTNNSKYAILNDQGESIRGKVNRSFFFYSRSGYAKEHYTDWVPILCDAQAYAQKQGSHIIGNIASNTIEGWIKLAKVMNECGIQLVELNYQCPHPT</sequence>
<dbReference type="AlphaFoldDB" id="A0A382EZL5"/>
<organism evidence="2">
    <name type="scientific">marine metagenome</name>
    <dbReference type="NCBI Taxonomy" id="408172"/>
    <lineage>
        <taxon>unclassified sequences</taxon>
        <taxon>metagenomes</taxon>
        <taxon>ecological metagenomes</taxon>
    </lineage>
</organism>
<dbReference type="SUPFAM" id="SSF51395">
    <property type="entry name" value="FMN-linked oxidoreductases"/>
    <property type="match status" value="1"/>
</dbReference>
<dbReference type="PANTHER" id="PTHR43073">
    <property type="entry name" value="DIHYDROPYRIMIDINE DEHYDROGENASE [NADP(+)]"/>
    <property type="match status" value="1"/>
</dbReference>
<dbReference type="InterPro" id="IPR013785">
    <property type="entry name" value="Aldolase_TIM"/>
</dbReference>
<keyword evidence="1" id="KW-0560">Oxidoreductase</keyword>
<dbReference type="PANTHER" id="PTHR43073:SF2">
    <property type="entry name" value="DIHYDROPYRIMIDINE DEHYDROGENASE [NADP(+)]"/>
    <property type="match status" value="1"/>
</dbReference>
<evidence type="ECO:0000256" key="1">
    <source>
        <dbReference type="ARBA" id="ARBA00023002"/>
    </source>
</evidence>
<dbReference type="GO" id="GO:0017113">
    <property type="term" value="F:dihydropyrimidine dehydrogenase (NADP+) activity"/>
    <property type="evidence" value="ECO:0007669"/>
    <property type="project" value="TreeGrafter"/>
</dbReference>
<proteinExistence type="predicted"/>
<dbReference type="GO" id="GO:0050661">
    <property type="term" value="F:NADP binding"/>
    <property type="evidence" value="ECO:0007669"/>
    <property type="project" value="TreeGrafter"/>
</dbReference>